<evidence type="ECO:0000256" key="2">
    <source>
        <dbReference type="ARBA" id="ARBA00022670"/>
    </source>
</evidence>
<dbReference type="PRINTS" id="PR00786">
    <property type="entry name" value="NEPRILYSIN"/>
</dbReference>
<dbReference type="SUPFAM" id="SSF55486">
    <property type="entry name" value="Metalloproteases ('zincins'), catalytic domain"/>
    <property type="match status" value="1"/>
</dbReference>
<dbReference type="EC" id="3.4.24.71" evidence="10"/>
<accession>A0ABU1N6U4</accession>
<dbReference type="InterPro" id="IPR024079">
    <property type="entry name" value="MetalloPept_cat_dom_sf"/>
</dbReference>
<keyword evidence="6" id="KW-0482">Metalloprotease</keyword>
<dbReference type="InterPro" id="IPR018497">
    <property type="entry name" value="Peptidase_M13_C"/>
</dbReference>
<feature type="domain" description="Peptidase M13 N-terminal" evidence="9">
    <location>
        <begin position="42"/>
        <end position="427"/>
    </location>
</feature>
<dbReference type="PANTHER" id="PTHR11733">
    <property type="entry name" value="ZINC METALLOPROTEASE FAMILY M13 NEPRILYSIN-RELATED"/>
    <property type="match status" value="1"/>
</dbReference>
<dbReference type="Gene3D" id="1.10.1380.10">
    <property type="entry name" value="Neutral endopeptidase , domain2"/>
    <property type="match status" value="1"/>
</dbReference>
<dbReference type="Pfam" id="PF05649">
    <property type="entry name" value="Peptidase_M13_N"/>
    <property type="match status" value="1"/>
</dbReference>
<dbReference type="EC" id="3.4.24.-" evidence="10"/>
<keyword evidence="2" id="KW-0645">Protease</keyword>
<dbReference type="Gene3D" id="3.40.390.10">
    <property type="entry name" value="Collagenase (Catalytic Domain)"/>
    <property type="match status" value="1"/>
</dbReference>
<feature type="domain" description="Peptidase M13 C-terminal" evidence="8">
    <location>
        <begin position="479"/>
        <end position="679"/>
    </location>
</feature>
<dbReference type="InterPro" id="IPR000718">
    <property type="entry name" value="Peptidase_M13"/>
</dbReference>
<sequence length="682" mass="73791">MTLTRSLLACAAACALLASAPAFAADLKSGVDKSAFDTATKPGDDFWTYANGAAIKANPIPADRSSYGVGAILVEQAAKRTVDLIQAAAKDGGSPDAKKVGDYYASYMDEAAIEKAGLAPMQAGLARIAAIKSRTDLATVLGGNVRADVDALNATDFYTDNVLGLWASPSFDDTSKYAPFLLQGGLGMPDREYYLSDKAAMKTVRDKYLAHIAKVLTLGGIADAEAKAARIMALETKIAQASGSRADSADVQKANNSWTQADFAAKAPGLDWKTFFAAAGLADQPRFIVWHPTMVVGLGKVAADESLDTWKDYLAFHYLDHYSNLLPKAFVDERFAFYGQALQGTPQLSARWKRGVNSTNAVLGEVVGKLYVEKYFPARSKAEVSAMVDTIKAAFERRIQGLDWMAPETKAEARRKVEVLKVGVGYPDKWRDYSALQIVRGDPVGNVQRSEQFETAYWIGQLGKPVDRGQWVMTPQTVNAVNLPMLNGLNFPAAILQAPYFDADADAAANYGGTGGTIGHEISHSFDDQGAQFDSQGRLRNWWTPTDLEHFQKAGAALADQFDGYKPFPDLAVNGKQTLSENIADVAGLAAALDAYHASLGGKPAPVIDGLTGDQRFFLAYAQSWRGYSRPEAERQQLVTDGHAPDQYRADTVRNLDAWYAAFGIKPGDALYLPPEKRVKVW</sequence>
<evidence type="ECO:0000256" key="4">
    <source>
        <dbReference type="ARBA" id="ARBA00022801"/>
    </source>
</evidence>
<dbReference type="PANTHER" id="PTHR11733:SF211">
    <property type="entry name" value="OLIGOPEPTIDASE LIPOPROTEIN M13 FAMILY"/>
    <property type="match status" value="1"/>
</dbReference>
<evidence type="ECO:0000259" key="9">
    <source>
        <dbReference type="Pfam" id="PF05649"/>
    </source>
</evidence>
<dbReference type="Proteomes" id="UP001262754">
    <property type="component" value="Unassembled WGS sequence"/>
</dbReference>
<evidence type="ECO:0000256" key="7">
    <source>
        <dbReference type="SAM" id="SignalP"/>
    </source>
</evidence>
<feature type="signal peptide" evidence="7">
    <location>
        <begin position="1"/>
        <end position="24"/>
    </location>
</feature>
<keyword evidence="3" id="KW-0479">Metal-binding</keyword>
<gene>
    <name evidence="10" type="ORF">J2800_004948</name>
</gene>
<comment type="caution">
    <text evidence="10">The sequence shown here is derived from an EMBL/GenBank/DDBJ whole genome shotgun (WGS) entry which is preliminary data.</text>
</comment>
<evidence type="ECO:0000259" key="8">
    <source>
        <dbReference type="Pfam" id="PF01431"/>
    </source>
</evidence>
<evidence type="ECO:0000256" key="1">
    <source>
        <dbReference type="ARBA" id="ARBA00001947"/>
    </source>
</evidence>
<evidence type="ECO:0000313" key="11">
    <source>
        <dbReference type="Proteomes" id="UP001262754"/>
    </source>
</evidence>
<keyword evidence="7" id="KW-0732">Signal</keyword>
<comment type="cofactor">
    <cofactor evidence="1">
        <name>Zn(2+)</name>
        <dbReference type="ChEBI" id="CHEBI:29105"/>
    </cofactor>
</comment>
<dbReference type="EMBL" id="JAVDRL010000021">
    <property type="protein sequence ID" value="MDR6534177.1"/>
    <property type="molecule type" value="Genomic_DNA"/>
</dbReference>
<reference evidence="10 11" key="1">
    <citation type="submission" date="2023-07" db="EMBL/GenBank/DDBJ databases">
        <title>Sorghum-associated microbial communities from plants grown in Nebraska, USA.</title>
        <authorList>
            <person name="Schachtman D."/>
        </authorList>
    </citation>
    <scope>NUCLEOTIDE SEQUENCE [LARGE SCALE GENOMIC DNA]</scope>
    <source>
        <strain evidence="10 11">DS2154</strain>
    </source>
</reference>
<dbReference type="InterPro" id="IPR008753">
    <property type="entry name" value="Peptidase_M13_N"/>
</dbReference>
<evidence type="ECO:0000313" key="10">
    <source>
        <dbReference type="EMBL" id="MDR6534177.1"/>
    </source>
</evidence>
<dbReference type="GO" id="GO:0004222">
    <property type="term" value="F:metalloendopeptidase activity"/>
    <property type="evidence" value="ECO:0007669"/>
    <property type="project" value="UniProtKB-EC"/>
</dbReference>
<keyword evidence="5" id="KW-0862">Zinc</keyword>
<dbReference type="Pfam" id="PF01431">
    <property type="entry name" value="Peptidase_M13"/>
    <property type="match status" value="1"/>
</dbReference>
<name>A0ABU1N6U4_9CAUL</name>
<evidence type="ECO:0000256" key="5">
    <source>
        <dbReference type="ARBA" id="ARBA00022833"/>
    </source>
</evidence>
<feature type="chain" id="PRO_5047060609" evidence="7">
    <location>
        <begin position="25"/>
        <end position="682"/>
    </location>
</feature>
<keyword evidence="11" id="KW-1185">Reference proteome</keyword>
<organism evidence="10 11">
    <name type="scientific">Caulobacter rhizosphaerae</name>
    <dbReference type="NCBI Taxonomy" id="2010972"/>
    <lineage>
        <taxon>Bacteria</taxon>
        <taxon>Pseudomonadati</taxon>
        <taxon>Pseudomonadota</taxon>
        <taxon>Alphaproteobacteria</taxon>
        <taxon>Caulobacterales</taxon>
        <taxon>Caulobacteraceae</taxon>
        <taxon>Caulobacter</taxon>
    </lineage>
</organism>
<evidence type="ECO:0000256" key="6">
    <source>
        <dbReference type="ARBA" id="ARBA00023049"/>
    </source>
</evidence>
<dbReference type="InterPro" id="IPR042089">
    <property type="entry name" value="Peptidase_M13_dom_2"/>
</dbReference>
<dbReference type="RefSeq" id="WP_310035363.1">
    <property type="nucleotide sequence ID" value="NZ_JAVDRL010000021.1"/>
</dbReference>
<dbReference type="PROSITE" id="PS51885">
    <property type="entry name" value="NEPRILYSIN"/>
    <property type="match status" value="1"/>
</dbReference>
<evidence type="ECO:0000256" key="3">
    <source>
        <dbReference type="ARBA" id="ARBA00022723"/>
    </source>
</evidence>
<protein>
    <submittedName>
        <fullName evidence="10">Endothelin-converting enzyme/putative endopeptidase</fullName>
        <ecNumber evidence="10">3.4.24.-</ecNumber>
        <ecNumber evidence="10">3.4.24.71</ecNumber>
    </submittedName>
</protein>
<proteinExistence type="predicted"/>
<dbReference type="CDD" id="cd08662">
    <property type="entry name" value="M13"/>
    <property type="match status" value="1"/>
</dbReference>
<keyword evidence="4 10" id="KW-0378">Hydrolase</keyword>